<evidence type="ECO:0000313" key="2">
    <source>
        <dbReference type="EMBL" id="MEY9322863.1"/>
    </source>
</evidence>
<comment type="caution">
    <text evidence="2">The sequence shown here is derived from an EMBL/GenBank/DDBJ whole genome shotgun (WGS) entry which is preliminary data.</text>
</comment>
<gene>
    <name evidence="2" type="ORF">ABIF29_009662</name>
</gene>
<evidence type="ECO:0000256" key="1">
    <source>
        <dbReference type="PROSITE-ProRule" id="PRU00339"/>
    </source>
</evidence>
<dbReference type="InterPro" id="IPR011990">
    <property type="entry name" value="TPR-like_helical_dom_sf"/>
</dbReference>
<dbReference type="Gene3D" id="1.25.40.10">
    <property type="entry name" value="Tetratricopeptide repeat domain"/>
    <property type="match status" value="5"/>
</dbReference>
<protein>
    <submittedName>
        <fullName evidence="2">Tetratricopeptide (TPR) repeat protein</fullName>
    </submittedName>
</protein>
<sequence length="703" mass="76025">MGSVAVDRMLRDAVAHYGAGRAAEAGTLCGDILTADPDHVPALHLSAVIAFATDRAAEGALLLNRVFNLDPDHAPAFATLGDALDVKGEHEGAVAAFERGVMLRPQDAGLHIKLGVALCDLSRFDEAETAFRRAIALDGGLTRARFNLAVALAGQQRPVEAEQAYREVIARDPVYHGVWLNLGNVLSDQKRHEAAATAYRRGLAADPDNAGLHCGLGAALYRQGLLDDAILHYRRAIALDPGNIAPQRLLAMVLHEAGEREEAVRIYRQVSARDPSDHVILNNLGACLFELGQVDDAIACAELALALKPDYAAAHTNLGIIFEAQNLVEAAVAAHRRAIELEPLYAKGHANLAVALRNAGEIDAALVASRRAIALDPEQPLAHYNHAHFLLMNGEFGEGFEEYQWRRKTRMLSDGDPVFDGPEWQGEPLAGRTLLLFAEYGLGDAINFVRYVPMLAGGGGRIVLQVQPALVTLLRPMLPDVAVFARGEPLPPFDLQLPLLSLPRIFRTTVETIPAATFYLRADAGKLARWREALAGVTALKVGVVWAGNPRHKGDRQRSLPADAVLPRLVTSGVQLYSLQKEPRPDDAPVLRGLGAGIVDLAPMLGDFADTAAAVCALDLVIAVDTSVAHLAGALGRPVWMLCPYALDWRWLRDRADTPWYPTMRLFRQDKPQAWDRVLTRISDELARASAGEPALLLPAAAK</sequence>
<feature type="repeat" description="TPR" evidence="1">
    <location>
        <begin position="74"/>
        <end position="107"/>
    </location>
</feature>
<proteinExistence type="predicted"/>
<dbReference type="SMART" id="SM00028">
    <property type="entry name" value="TPR"/>
    <property type="match status" value="9"/>
</dbReference>
<feature type="repeat" description="TPR" evidence="1">
    <location>
        <begin position="278"/>
        <end position="311"/>
    </location>
</feature>
<dbReference type="PANTHER" id="PTHR44998:SF1">
    <property type="entry name" value="UDP-N-ACETYLGLUCOSAMINE--PEPTIDE N-ACETYLGLUCOSAMINYLTRANSFERASE 110 KDA SUBUNIT"/>
    <property type="match status" value="1"/>
</dbReference>
<dbReference type="InterPro" id="IPR019734">
    <property type="entry name" value="TPR_rpt"/>
</dbReference>
<dbReference type="PANTHER" id="PTHR44998">
    <property type="match status" value="1"/>
</dbReference>
<feature type="repeat" description="TPR" evidence="1">
    <location>
        <begin position="108"/>
        <end position="141"/>
    </location>
</feature>
<dbReference type="Pfam" id="PF14559">
    <property type="entry name" value="TPR_19"/>
    <property type="match status" value="1"/>
</dbReference>
<feature type="repeat" description="TPR" evidence="1">
    <location>
        <begin position="176"/>
        <end position="209"/>
    </location>
</feature>
<organism evidence="2 3">
    <name type="scientific">Bradyrhizobium elkanii</name>
    <dbReference type="NCBI Taxonomy" id="29448"/>
    <lineage>
        <taxon>Bacteria</taxon>
        <taxon>Pseudomonadati</taxon>
        <taxon>Pseudomonadota</taxon>
        <taxon>Alphaproteobacteria</taxon>
        <taxon>Hyphomicrobiales</taxon>
        <taxon>Nitrobacteraceae</taxon>
        <taxon>Bradyrhizobium</taxon>
    </lineage>
</organism>
<feature type="repeat" description="TPR" evidence="1">
    <location>
        <begin position="346"/>
        <end position="379"/>
    </location>
</feature>
<dbReference type="PROSITE" id="PS50005">
    <property type="entry name" value="TPR"/>
    <property type="match status" value="7"/>
</dbReference>
<dbReference type="Pfam" id="PF13432">
    <property type="entry name" value="TPR_16"/>
    <property type="match status" value="2"/>
</dbReference>
<dbReference type="Gene3D" id="3.40.50.2000">
    <property type="entry name" value="Glycogen Phosphorylase B"/>
    <property type="match status" value="1"/>
</dbReference>
<dbReference type="EMBL" id="JBGBZA010000002">
    <property type="protein sequence ID" value="MEY9322863.1"/>
    <property type="molecule type" value="Genomic_DNA"/>
</dbReference>
<dbReference type="Proteomes" id="UP001565471">
    <property type="component" value="Unassembled WGS sequence"/>
</dbReference>
<dbReference type="SUPFAM" id="SSF48452">
    <property type="entry name" value="TPR-like"/>
    <property type="match status" value="2"/>
</dbReference>
<evidence type="ECO:0000313" key="3">
    <source>
        <dbReference type="Proteomes" id="UP001565471"/>
    </source>
</evidence>
<keyword evidence="1" id="KW-0802">TPR repeat</keyword>
<keyword evidence="3" id="KW-1185">Reference proteome</keyword>
<dbReference type="SUPFAM" id="SSF53756">
    <property type="entry name" value="UDP-Glycosyltransferase/glycogen phosphorylase"/>
    <property type="match status" value="1"/>
</dbReference>
<feature type="repeat" description="TPR" evidence="1">
    <location>
        <begin position="210"/>
        <end position="243"/>
    </location>
</feature>
<feature type="repeat" description="TPR" evidence="1">
    <location>
        <begin position="312"/>
        <end position="345"/>
    </location>
</feature>
<name>A0ABV4FJ11_BRAEL</name>
<reference evidence="2 3" key="1">
    <citation type="submission" date="2024-07" db="EMBL/GenBank/DDBJ databases">
        <title>Genomic Encyclopedia of Type Strains, Phase V (KMG-V): Genome sequencing to study the core and pangenomes of soil and plant-associated prokaryotes.</title>
        <authorList>
            <person name="Whitman W."/>
        </authorList>
    </citation>
    <scope>NUCLEOTIDE SEQUENCE [LARGE SCALE GENOMIC DNA]</scope>
    <source>
        <strain evidence="2 3">USDA 415</strain>
    </source>
</reference>
<accession>A0ABV4FJ11</accession>